<dbReference type="EMBL" id="QJKJ01002773">
    <property type="protein sequence ID" value="RDY01423.1"/>
    <property type="molecule type" value="Genomic_DNA"/>
</dbReference>
<dbReference type="Proteomes" id="UP000257109">
    <property type="component" value="Unassembled WGS sequence"/>
</dbReference>
<comment type="caution">
    <text evidence="1">The sequence shown here is derived from an EMBL/GenBank/DDBJ whole genome shotgun (WGS) entry which is preliminary data.</text>
</comment>
<gene>
    <name evidence="1" type="primary">GIP</name>
    <name evidence="1" type="ORF">CR513_15251</name>
</gene>
<dbReference type="AlphaFoldDB" id="A0A371HF56"/>
<organism evidence="1 2">
    <name type="scientific">Mucuna pruriens</name>
    <name type="common">Velvet bean</name>
    <name type="synonym">Dolichos pruriens</name>
    <dbReference type="NCBI Taxonomy" id="157652"/>
    <lineage>
        <taxon>Eukaryota</taxon>
        <taxon>Viridiplantae</taxon>
        <taxon>Streptophyta</taxon>
        <taxon>Embryophyta</taxon>
        <taxon>Tracheophyta</taxon>
        <taxon>Spermatophyta</taxon>
        <taxon>Magnoliopsida</taxon>
        <taxon>eudicotyledons</taxon>
        <taxon>Gunneridae</taxon>
        <taxon>Pentapetalae</taxon>
        <taxon>rosids</taxon>
        <taxon>fabids</taxon>
        <taxon>Fabales</taxon>
        <taxon>Fabaceae</taxon>
        <taxon>Papilionoideae</taxon>
        <taxon>50 kb inversion clade</taxon>
        <taxon>NPAAA clade</taxon>
        <taxon>indigoferoid/millettioid clade</taxon>
        <taxon>Phaseoleae</taxon>
        <taxon>Mucuna</taxon>
    </lineage>
</organism>
<sequence length="112" mass="13098">MKNTSSYIFQLGKSIISWSFRKQEIVPQSIEKPTIIWCDNQSVVSMAKNLVRDHTIHIKIKYHYPGEAENDGEVSIQHCKSEYQLVDILTKLLLKTKFLHLRKKIELCNKPN</sequence>
<keyword evidence="2" id="KW-1185">Reference proteome</keyword>
<dbReference type="STRING" id="157652.A0A371HF56"/>
<protein>
    <submittedName>
        <fullName evidence="1">Copia protein</fullName>
    </submittedName>
</protein>
<evidence type="ECO:0000313" key="2">
    <source>
        <dbReference type="Proteomes" id="UP000257109"/>
    </source>
</evidence>
<reference evidence="1" key="1">
    <citation type="submission" date="2018-05" db="EMBL/GenBank/DDBJ databases">
        <title>Draft genome of Mucuna pruriens seed.</title>
        <authorList>
            <person name="Nnadi N.E."/>
            <person name="Vos R."/>
            <person name="Hasami M.H."/>
            <person name="Devisetty U.K."/>
            <person name="Aguiy J.C."/>
        </authorList>
    </citation>
    <scope>NUCLEOTIDE SEQUENCE [LARGE SCALE GENOMIC DNA]</scope>
    <source>
        <strain evidence="1">JCA_2017</strain>
    </source>
</reference>
<feature type="non-terminal residue" evidence="1">
    <location>
        <position position="1"/>
    </location>
</feature>
<evidence type="ECO:0000313" key="1">
    <source>
        <dbReference type="EMBL" id="RDY01423.1"/>
    </source>
</evidence>
<dbReference type="CDD" id="cd09272">
    <property type="entry name" value="RNase_HI_RT_Ty1"/>
    <property type="match status" value="1"/>
</dbReference>
<accession>A0A371HF56</accession>
<name>A0A371HF56_MUCPR</name>
<proteinExistence type="predicted"/>